<dbReference type="SUPFAM" id="SSF56112">
    <property type="entry name" value="Protein kinase-like (PK-like)"/>
    <property type="match status" value="1"/>
</dbReference>
<dbReference type="RefSeq" id="WP_380126145.1">
    <property type="nucleotide sequence ID" value="NZ_JBHSIU010000081.1"/>
</dbReference>
<evidence type="ECO:0000313" key="1">
    <source>
        <dbReference type="EMBL" id="MFC5005505.1"/>
    </source>
</evidence>
<organism evidence="1 2">
    <name type="scientific">Dactylosporangium cerinum</name>
    <dbReference type="NCBI Taxonomy" id="1434730"/>
    <lineage>
        <taxon>Bacteria</taxon>
        <taxon>Bacillati</taxon>
        <taxon>Actinomycetota</taxon>
        <taxon>Actinomycetes</taxon>
        <taxon>Micromonosporales</taxon>
        <taxon>Micromonosporaceae</taxon>
        <taxon>Dactylosporangium</taxon>
    </lineage>
</organism>
<accession>A0ABV9W9V4</accession>
<dbReference type="Proteomes" id="UP001595912">
    <property type="component" value="Unassembled WGS sequence"/>
</dbReference>
<proteinExistence type="predicted"/>
<dbReference type="EMBL" id="JBHSIU010000081">
    <property type="protein sequence ID" value="MFC5005505.1"/>
    <property type="molecule type" value="Genomic_DNA"/>
</dbReference>
<sequence>MRWTRSLAAPEAIAALVAARCGIAVTACELVRSLTNDVYRVEATDGRAHACKVYATGSRHVAWEQDLAAHLAAAGVTAAAPVPLDDGTLVGTVDAPEGTRPFTVTVWAAGEKPRPPWSGALFHRYGTALARFHLAVDGFAGAHPARVDEPLATLDAALPAVVDPMVGAMAAAARERLAQVANPDRGVRHGDASLDNVHLMPDGGIQWHDFDLAAVGWRAADLTGPYGGAHWPAFLEGYRTLRPVDPDAVVALRVVELVRNIAWHLTAKVALRGSESVGEGWVERELASLRDLREVL</sequence>
<name>A0ABV9W9V4_9ACTN</name>
<gene>
    <name evidence="1" type="ORF">ACFPIJ_47740</name>
</gene>
<dbReference type="InterPro" id="IPR011009">
    <property type="entry name" value="Kinase-like_dom_sf"/>
</dbReference>
<keyword evidence="2" id="KW-1185">Reference proteome</keyword>
<dbReference type="Gene3D" id="3.90.1200.10">
    <property type="match status" value="1"/>
</dbReference>
<reference evidence="2" key="1">
    <citation type="journal article" date="2019" name="Int. J. Syst. Evol. Microbiol.">
        <title>The Global Catalogue of Microorganisms (GCM) 10K type strain sequencing project: providing services to taxonomists for standard genome sequencing and annotation.</title>
        <authorList>
            <consortium name="The Broad Institute Genomics Platform"/>
            <consortium name="The Broad Institute Genome Sequencing Center for Infectious Disease"/>
            <person name="Wu L."/>
            <person name="Ma J."/>
        </authorList>
    </citation>
    <scope>NUCLEOTIDE SEQUENCE [LARGE SCALE GENOMIC DNA]</scope>
    <source>
        <strain evidence="2">CGMCC 4.7152</strain>
    </source>
</reference>
<comment type="caution">
    <text evidence="1">The sequence shown here is derived from an EMBL/GenBank/DDBJ whole genome shotgun (WGS) entry which is preliminary data.</text>
</comment>
<protein>
    <submittedName>
        <fullName evidence="1">Phosphotransferase enzyme family protein</fullName>
    </submittedName>
</protein>
<evidence type="ECO:0000313" key="2">
    <source>
        <dbReference type="Proteomes" id="UP001595912"/>
    </source>
</evidence>